<reference evidence="5 6" key="1">
    <citation type="submission" date="2018-10" db="EMBL/GenBank/DDBJ databases">
        <title>Sphingobacterium sp. M05W1-28.</title>
        <authorList>
            <person name="Cai H."/>
        </authorList>
    </citation>
    <scope>NUCLEOTIDE SEQUENCE [LARGE SCALE GENOMIC DNA]</scope>
    <source>
        <strain evidence="5 6">M05W1-28</strain>
    </source>
</reference>
<keyword evidence="6" id="KW-1185">Reference proteome</keyword>
<proteinExistence type="inferred from homology"/>
<dbReference type="InterPro" id="IPR006114">
    <property type="entry name" value="6PGDH_C"/>
</dbReference>
<evidence type="ECO:0000259" key="4">
    <source>
        <dbReference type="SMART" id="SM01350"/>
    </source>
</evidence>
<dbReference type="RefSeq" id="WP_121124416.1">
    <property type="nucleotide sequence ID" value="NZ_RBWS01000008.1"/>
</dbReference>
<sequence>MKREKRLIHRRQRLREVLKDAIANGIPVSGYVNALSYFDAYRPKKLPTNIIQAQRDYFGAHTYERIDQESIFHTLWD</sequence>
<dbReference type="SMART" id="SM01350">
    <property type="entry name" value="6PGD"/>
    <property type="match status" value="1"/>
</dbReference>
<dbReference type="InterPro" id="IPR006183">
    <property type="entry name" value="Pgluconate_DH"/>
</dbReference>
<dbReference type="PANTHER" id="PTHR11811">
    <property type="entry name" value="6-PHOSPHOGLUCONATE DEHYDROGENASE"/>
    <property type="match status" value="1"/>
</dbReference>
<comment type="similarity">
    <text evidence="1">Belongs to the 6-phosphogluconate dehydrogenase family.</text>
</comment>
<evidence type="ECO:0000313" key="5">
    <source>
        <dbReference type="EMBL" id="RKO71423.1"/>
    </source>
</evidence>
<protein>
    <recommendedName>
        <fullName evidence="4">6-phosphogluconate dehydrogenase C-terminal domain-containing protein</fullName>
    </recommendedName>
</protein>
<feature type="domain" description="6-phosphogluconate dehydrogenase C-terminal" evidence="4">
    <location>
        <begin position="1"/>
        <end position="77"/>
    </location>
</feature>
<evidence type="ECO:0000256" key="3">
    <source>
        <dbReference type="ARBA" id="ARBA00023064"/>
    </source>
</evidence>
<keyword evidence="3" id="KW-0311">Gluconate utilization</keyword>
<dbReference type="Gene3D" id="1.20.5.320">
    <property type="entry name" value="6-Phosphogluconate Dehydrogenase, domain 3"/>
    <property type="match status" value="1"/>
</dbReference>
<dbReference type="GO" id="GO:0006098">
    <property type="term" value="P:pentose-phosphate shunt"/>
    <property type="evidence" value="ECO:0007669"/>
    <property type="project" value="InterPro"/>
</dbReference>
<dbReference type="OrthoDB" id="9804542at2"/>
<evidence type="ECO:0000256" key="1">
    <source>
        <dbReference type="ARBA" id="ARBA00008419"/>
    </source>
</evidence>
<keyword evidence="2" id="KW-0560">Oxidoreductase</keyword>
<dbReference type="EMBL" id="RBWS01000008">
    <property type="protein sequence ID" value="RKO71423.1"/>
    <property type="molecule type" value="Genomic_DNA"/>
</dbReference>
<dbReference type="GO" id="GO:0019521">
    <property type="term" value="P:D-gluconate metabolic process"/>
    <property type="evidence" value="ECO:0007669"/>
    <property type="project" value="UniProtKB-KW"/>
</dbReference>
<dbReference type="GO" id="GO:0004616">
    <property type="term" value="F:phosphogluconate dehydrogenase (decarboxylating) activity"/>
    <property type="evidence" value="ECO:0007669"/>
    <property type="project" value="InterPro"/>
</dbReference>
<name>A0A420VYE9_9SPHI</name>
<dbReference type="SUPFAM" id="SSF48179">
    <property type="entry name" value="6-phosphogluconate dehydrogenase C-terminal domain-like"/>
    <property type="match status" value="1"/>
</dbReference>
<comment type="caution">
    <text evidence="5">The sequence shown here is derived from an EMBL/GenBank/DDBJ whole genome shotgun (WGS) entry which is preliminary data.</text>
</comment>
<evidence type="ECO:0000313" key="6">
    <source>
        <dbReference type="Proteomes" id="UP000282423"/>
    </source>
</evidence>
<dbReference type="Proteomes" id="UP000282423">
    <property type="component" value="Unassembled WGS sequence"/>
</dbReference>
<organism evidence="5 6">
    <name type="scientific">Sphingobacterium puteale</name>
    <dbReference type="NCBI Taxonomy" id="2420510"/>
    <lineage>
        <taxon>Bacteria</taxon>
        <taxon>Pseudomonadati</taxon>
        <taxon>Bacteroidota</taxon>
        <taxon>Sphingobacteriia</taxon>
        <taxon>Sphingobacteriales</taxon>
        <taxon>Sphingobacteriaceae</taxon>
        <taxon>Sphingobacterium</taxon>
    </lineage>
</organism>
<accession>A0A420VYE9</accession>
<evidence type="ECO:0000256" key="2">
    <source>
        <dbReference type="ARBA" id="ARBA00023002"/>
    </source>
</evidence>
<dbReference type="AlphaFoldDB" id="A0A420VYE9"/>
<gene>
    <name evidence="5" type="ORF">D7322_11730</name>
</gene>
<dbReference type="FunFam" id="1.20.5.320:FF:000001">
    <property type="entry name" value="6-phosphogluconate dehydrogenase, decarboxylating"/>
    <property type="match status" value="1"/>
</dbReference>
<dbReference type="InterPro" id="IPR008927">
    <property type="entry name" value="6-PGluconate_DH-like_C_sf"/>
</dbReference>
<dbReference type="Pfam" id="PF00393">
    <property type="entry name" value="6PGD"/>
    <property type="match status" value="1"/>
</dbReference>